<evidence type="ECO:0000313" key="10">
    <source>
        <dbReference type="EMBL" id="TMI89214.1"/>
    </source>
</evidence>
<dbReference type="InterPro" id="IPR043129">
    <property type="entry name" value="ATPase_NBD"/>
</dbReference>
<comment type="function">
    <text evidence="8">Required for the formation of a threonylcarbamoyl group on adenosine at position 37 (t(6)A37) in tRNAs that read codons beginning with adenine. Is involved in the transfer of the threonylcarbamoyl moiety of threonylcarbamoyl-AMP (TC-AMP) to the N6 group of A37, together with TsaE and TsaB. TsaD likely plays a direct catalytic role in this reaction.</text>
</comment>
<evidence type="ECO:0000256" key="7">
    <source>
        <dbReference type="ARBA" id="ARBA00048117"/>
    </source>
</evidence>
<comment type="subcellular location">
    <subcellularLocation>
        <location evidence="8">Cytoplasm</location>
    </subcellularLocation>
</comment>
<dbReference type="InterPro" id="IPR022450">
    <property type="entry name" value="TsaD"/>
</dbReference>
<keyword evidence="1 8" id="KW-0963">Cytoplasm</keyword>
<accession>A0A537K0E3</accession>
<feature type="binding site" evidence="8">
    <location>
        <position position="309"/>
    </location>
    <ligand>
        <name>Fe cation</name>
        <dbReference type="ChEBI" id="CHEBI:24875"/>
    </ligand>
</feature>
<dbReference type="InterPro" id="IPR017861">
    <property type="entry name" value="KAE1/TsaD"/>
</dbReference>
<dbReference type="PANTHER" id="PTHR11735">
    <property type="entry name" value="TRNA N6-ADENOSINE THREONYLCARBAMOYLTRANSFERASE"/>
    <property type="match status" value="1"/>
</dbReference>
<feature type="domain" description="Gcp-like" evidence="9">
    <location>
        <begin position="23"/>
        <end position="315"/>
    </location>
</feature>
<proteinExistence type="inferred from homology"/>
<comment type="catalytic activity">
    <reaction evidence="7 8">
        <text>L-threonylcarbamoyladenylate + adenosine(37) in tRNA = N(6)-L-threonylcarbamoyladenosine(37) in tRNA + AMP + H(+)</text>
        <dbReference type="Rhea" id="RHEA:37059"/>
        <dbReference type="Rhea" id="RHEA-COMP:10162"/>
        <dbReference type="Rhea" id="RHEA-COMP:10163"/>
        <dbReference type="ChEBI" id="CHEBI:15378"/>
        <dbReference type="ChEBI" id="CHEBI:73682"/>
        <dbReference type="ChEBI" id="CHEBI:74411"/>
        <dbReference type="ChEBI" id="CHEBI:74418"/>
        <dbReference type="ChEBI" id="CHEBI:456215"/>
        <dbReference type="EC" id="2.3.1.234"/>
    </reaction>
</comment>
<keyword evidence="5 8" id="KW-0408">Iron</keyword>
<dbReference type="CDD" id="cd24133">
    <property type="entry name" value="ASKHA_NBD_TsaD_bac"/>
    <property type="match status" value="1"/>
</dbReference>
<protein>
    <recommendedName>
        <fullName evidence="8">tRNA N6-adenosine threonylcarbamoyltransferase</fullName>
        <ecNumber evidence="8">2.3.1.234</ecNumber>
    </recommendedName>
    <alternativeName>
        <fullName evidence="8">N6-L-threonylcarbamoyladenine synthase</fullName>
        <shortName evidence="8">t(6)A synthase</shortName>
    </alternativeName>
    <alternativeName>
        <fullName evidence="8">t(6)A37 threonylcarbamoyladenosine biosynthesis protein TsaD</fullName>
    </alternativeName>
    <alternativeName>
        <fullName evidence="8">tRNA threonylcarbamoyladenosine biosynthesis protein TsaD</fullName>
    </alternativeName>
</protein>
<dbReference type="FunFam" id="3.30.420.40:FF:000040">
    <property type="entry name" value="tRNA N6-adenosine threonylcarbamoyltransferase"/>
    <property type="match status" value="1"/>
</dbReference>
<evidence type="ECO:0000256" key="5">
    <source>
        <dbReference type="ARBA" id="ARBA00023004"/>
    </source>
</evidence>
<dbReference type="Proteomes" id="UP000318509">
    <property type="component" value="Unassembled WGS sequence"/>
</dbReference>
<evidence type="ECO:0000259" key="9">
    <source>
        <dbReference type="Pfam" id="PF00814"/>
    </source>
</evidence>
<evidence type="ECO:0000256" key="8">
    <source>
        <dbReference type="HAMAP-Rule" id="MF_01445"/>
    </source>
</evidence>
<sequence length="356" mass="35960">MRVLGIETSCDETSAAVLADGRLRSNVVASQVDLHARYGGVVPELASRRHLERLGPVIDEALGSAGVGIGEIDAVAVTSGPGLAGALTVGVAEAKAIAFALGRPLIGVNHLEGHIYANFLTHPDVAFPALVLIVSGAHTDLVLMADHGRYEVLGRTLDDAAGEAFDKVARALGLGYPGGPAIDRVARTGRADAVKLPLPFATEASFDFSFSGLKTAVVRLLMAAPGGAAAPGAGAPDGAAAADIAAAFQENVVEVLVAKTVRAARGRGVRSVLLAGGVAANSRLRSRMEAAAAALGLACHVPPPSLCTDNAGMIAAAGAARLAQGFRSSWRLGAYADLDLGVDMPETARAPGAVPP</sequence>
<keyword evidence="4 8" id="KW-0479">Metal-binding</keyword>
<dbReference type="InterPro" id="IPR017860">
    <property type="entry name" value="Peptidase_M22_CS"/>
</dbReference>
<evidence type="ECO:0000256" key="1">
    <source>
        <dbReference type="ARBA" id="ARBA00022490"/>
    </source>
</evidence>
<feature type="binding site" evidence="8">
    <location>
        <position position="281"/>
    </location>
    <ligand>
        <name>substrate</name>
    </ligand>
</feature>
<keyword evidence="2 8" id="KW-0808">Transferase</keyword>
<dbReference type="SUPFAM" id="SSF53067">
    <property type="entry name" value="Actin-like ATPase domain"/>
    <property type="match status" value="1"/>
</dbReference>
<dbReference type="HAMAP" id="MF_01445">
    <property type="entry name" value="TsaD"/>
    <property type="match status" value="1"/>
</dbReference>
<feature type="binding site" evidence="8">
    <location>
        <position position="166"/>
    </location>
    <ligand>
        <name>substrate</name>
    </ligand>
</feature>
<evidence type="ECO:0000256" key="3">
    <source>
        <dbReference type="ARBA" id="ARBA00022694"/>
    </source>
</evidence>
<dbReference type="PRINTS" id="PR00789">
    <property type="entry name" value="OSIALOPTASE"/>
</dbReference>
<comment type="cofactor">
    <cofactor evidence="8">
        <name>Fe(2+)</name>
        <dbReference type="ChEBI" id="CHEBI:29033"/>
    </cofactor>
    <text evidence="8">Binds 1 Fe(2+) ion per subunit.</text>
</comment>
<evidence type="ECO:0000256" key="2">
    <source>
        <dbReference type="ARBA" id="ARBA00022679"/>
    </source>
</evidence>
<dbReference type="GO" id="GO:0005737">
    <property type="term" value="C:cytoplasm"/>
    <property type="evidence" value="ECO:0007669"/>
    <property type="project" value="UniProtKB-SubCell"/>
</dbReference>
<dbReference type="EC" id="2.3.1.234" evidence="8"/>
<name>A0A537K0E3_9BACT</name>
<gene>
    <name evidence="8 10" type="primary">tsaD</name>
    <name evidence="10" type="ORF">E6H00_10465</name>
</gene>
<dbReference type="PROSITE" id="PS01016">
    <property type="entry name" value="GLYCOPROTEASE"/>
    <property type="match status" value="1"/>
</dbReference>
<feature type="binding site" evidence="8">
    <location>
        <begin position="133"/>
        <end position="137"/>
    </location>
    <ligand>
        <name>substrate</name>
    </ligand>
</feature>
<reference evidence="10 11" key="1">
    <citation type="journal article" date="2019" name="Nat. Microbiol.">
        <title>Mediterranean grassland soil C-N compound turnover is dependent on rainfall and depth, and is mediated by genomically divergent microorganisms.</title>
        <authorList>
            <person name="Diamond S."/>
            <person name="Andeer P.F."/>
            <person name="Li Z."/>
            <person name="Crits-Christoph A."/>
            <person name="Burstein D."/>
            <person name="Anantharaman K."/>
            <person name="Lane K.R."/>
            <person name="Thomas B.C."/>
            <person name="Pan C."/>
            <person name="Northen T.R."/>
            <person name="Banfield J.F."/>
        </authorList>
    </citation>
    <scope>NUCLEOTIDE SEQUENCE [LARGE SCALE GENOMIC DNA]</scope>
    <source>
        <strain evidence="10">NP_3</strain>
    </source>
</reference>
<dbReference type="AlphaFoldDB" id="A0A537K0E3"/>
<evidence type="ECO:0000256" key="4">
    <source>
        <dbReference type="ARBA" id="ARBA00022723"/>
    </source>
</evidence>
<dbReference type="NCBIfam" id="TIGR03723">
    <property type="entry name" value="T6A_TsaD_YgjD"/>
    <property type="match status" value="1"/>
</dbReference>
<keyword evidence="3 8" id="KW-0819">tRNA processing</keyword>
<dbReference type="InterPro" id="IPR000905">
    <property type="entry name" value="Gcp-like_dom"/>
</dbReference>
<keyword evidence="6 8" id="KW-0012">Acyltransferase</keyword>
<dbReference type="Gene3D" id="3.30.420.40">
    <property type="match status" value="2"/>
</dbReference>
<dbReference type="NCBIfam" id="TIGR00329">
    <property type="entry name" value="gcp_kae1"/>
    <property type="match status" value="1"/>
</dbReference>
<dbReference type="EMBL" id="VBAK01000128">
    <property type="protein sequence ID" value="TMI89214.1"/>
    <property type="molecule type" value="Genomic_DNA"/>
</dbReference>
<evidence type="ECO:0000313" key="11">
    <source>
        <dbReference type="Proteomes" id="UP000318509"/>
    </source>
</evidence>
<dbReference type="Pfam" id="PF00814">
    <property type="entry name" value="TsaD"/>
    <property type="match status" value="1"/>
</dbReference>
<dbReference type="GO" id="GO:0005506">
    <property type="term" value="F:iron ion binding"/>
    <property type="evidence" value="ECO:0007669"/>
    <property type="project" value="UniProtKB-UniRule"/>
</dbReference>
<dbReference type="GO" id="GO:0002949">
    <property type="term" value="P:tRNA threonylcarbamoyladenosine modification"/>
    <property type="evidence" value="ECO:0007669"/>
    <property type="project" value="UniProtKB-UniRule"/>
</dbReference>
<feature type="binding site" evidence="8">
    <location>
        <position position="179"/>
    </location>
    <ligand>
        <name>substrate</name>
    </ligand>
</feature>
<dbReference type="GO" id="GO:0061711">
    <property type="term" value="F:tRNA N(6)-L-threonylcarbamoyladenine synthase activity"/>
    <property type="evidence" value="ECO:0007669"/>
    <property type="project" value="UniProtKB-EC"/>
</dbReference>
<feature type="binding site" evidence="8">
    <location>
        <position position="183"/>
    </location>
    <ligand>
        <name>substrate</name>
    </ligand>
</feature>
<comment type="similarity">
    <text evidence="8">Belongs to the KAE1 / TsaD family.</text>
</comment>
<dbReference type="PANTHER" id="PTHR11735:SF6">
    <property type="entry name" value="TRNA N6-ADENOSINE THREONYLCARBAMOYLTRANSFERASE, MITOCHONDRIAL"/>
    <property type="match status" value="1"/>
</dbReference>
<evidence type="ECO:0000256" key="6">
    <source>
        <dbReference type="ARBA" id="ARBA00023315"/>
    </source>
</evidence>
<organism evidence="10 11">
    <name type="scientific">Candidatus Segetimicrobium genomatis</name>
    <dbReference type="NCBI Taxonomy" id="2569760"/>
    <lineage>
        <taxon>Bacteria</taxon>
        <taxon>Bacillati</taxon>
        <taxon>Candidatus Sysuimicrobiota</taxon>
        <taxon>Candidatus Sysuimicrobiia</taxon>
        <taxon>Candidatus Sysuimicrobiales</taxon>
        <taxon>Candidatus Segetimicrobiaceae</taxon>
        <taxon>Candidatus Segetimicrobium</taxon>
    </lineage>
</organism>
<feature type="binding site" evidence="8">
    <location>
        <position position="110"/>
    </location>
    <ligand>
        <name>Fe cation</name>
        <dbReference type="ChEBI" id="CHEBI:24875"/>
    </ligand>
</feature>
<comment type="caution">
    <text evidence="10">The sequence shown here is derived from an EMBL/GenBank/DDBJ whole genome shotgun (WGS) entry which is preliminary data.</text>
</comment>
<feature type="binding site" evidence="8">
    <location>
        <position position="114"/>
    </location>
    <ligand>
        <name>Fe cation</name>
        <dbReference type="ChEBI" id="CHEBI:24875"/>
    </ligand>
</feature>